<reference evidence="1" key="2">
    <citation type="submission" date="2024-02" db="EMBL/GenBank/DDBJ databases">
        <authorList>
            <consortium name="Clinical and Environmental Microbiology Branch: Whole genome sequencing antimicrobial resistance pathogens in the healthcare setting"/>
        </authorList>
    </citation>
    <scope>NUCLEOTIDE SEQUENCE</scope>
    <source>
        <strain evidence="1">2021DK-00143</strain>
    </source>
</reference>
<sequence length="119" mass="13143">MSPFNKSACAAAVLLLAGCSTNKPQEIYTWGDYQDTIYQYYNHESSPQEQIAALQKLIEQARAANKPVPPGVHAQLGMLYGNTGNSGLARAEFNAEKTQYPESAAYINFLLAKKEREVK</sequence>
<dbReference type="RefSeq" id="WP_043082639.1">
    <property type="nucleotide sequence ID" value="NZ_CACVCI010000001.1"/>
</dbReference>
<dbReference type="GeneID" id="61386121"/>
<dbReference type="STRING" id="61647.LG71_11525"/>
<proteinExistence type="predicted"/>
<keyword evidence="2" id="KW-0449">Lipoprotein</keyword>
<dbReference type="Pfam" id="PF16068">
    <property type="entry name" value="DUF4810"/>
    <property type="match status" value="1"/>
</dbReference>
<dbReference type="EMBL" id="LDZF01000031">
    <property type="protein sequence ID" value="KMK11298.1"/>
    <property type="molecule type" value="Genomic_DNA"/>
</dbReference>
<dbReference type="PROSITE" id="PS51257">
    <property type="entry name" value="PROKAR_LIPOPROTEIN"/>
    <property type="match status" value="1"/>
</dbReference>
<dbReference type="OrthoDB" id="9800218at2"/>
<keyword evidence="3" id="KW-1185">Reference proteome</keyword>
<accession>A0A089PKT9</accession>
<evidence type="ECO:0000313" key="1">
    <source>
        <dbReference type="EMBL" id="EML1469847.1"/>
    </source>
</evidence>
<gene>
    <name evidence="2" type="ORF">ABW06_22205</name>
    <name evidence="1" type="ORF">QEG54_000520</name>
</gene>
<organism evidence="2 3">
    <name type="scientific">Pluralibacter gergoviae</name>
    <name type="common">Enterobacter gergoviae</name>
    <dbReference type="NCBI Taxonomy" id="61647"/>
    <lineage>
        <taxon>Bacteria</taxon>
        <taxon>Pseudomonadati</taxon>
        <taxon>Pseudomonadota</taxon>
        <taxon>Gammaproteobacteria</taxon>
        <taxon>Enterobacterales</taxon>
        <taxon>Enterobacteriaceae</taxon>
        <taxon>Pluralibacter</taxon>
    </lineage>
</organism>
<evidence type="ECO:0000313" key="3">
    <source>
        <dbReference type="Proteomes" id="UP000036196"/>
    </source>
</evidence>
<name>A0A089PKT9_PLUGE</name>
<dbReference type="eggNOG" id="COG4259">
    <property type="taxonomic scope" value="Bacteria"/>
</dbReference>
<dbReference type="PIRSF" id="PIRSF020555">
    <property type="entry name" value="UCP020555"/>
    <property type="match status" value="1"/>
</dbReference>
<dbReference type="EMBL" id="ABLOKC030000002">
    <property type="protein sequence ID" value="EML1469847.1"/>
    <property type="molecule type" value="Genomic_DNA"/>
</dbReference>
<comment type="caution">
    <text evidence="2">The sequence shown here is derived from an EMBL/GenBank/DDBJ whole genome shotgun (WGS) entry which is preliminary data.</text>
</comment>
<evidence type="ECO:0000313" key="2">
    <source>
        <dbReference type="EMBL" id="KMK11298.1"/>
    </source>
</evidence>
<dbReference type="KEGG" id="pge:LG71_11525"/>
<dbReference type="InterPro" id="IPR014508">
    <property type="entry name" value="UCP020555_TPR-like"/>
</dbReference>
<dbReference type="Proteomes" id="UP000036196">
    <property type="component" value="Unassembled WGS sequence"/>
</dbReference>
<dbReference type="AlphaFoldDB" id="A0A089PKT9"/>
<dbReference type="PATRIC" id="fig|61647.14.peg.1310"/>
<protein>
    <submittedName>
        <fullName evidence="1">DUF4810 domain-containing protein</fullName>
    </submittedName>
    <submittedName>
        <fullName evidence="2">Lipoprotein</fullName>
    </submittedName>
</protein>
<reference evidence="2 3" key="1">
    <citation type="submission" date="2015-05" db="EMBL/GenBank/DDBJ databases">
        <title>Genome sequences of Pluralibacter gergoviae.</title>
        <authorList>
            <person name="Greninger A.L."/>
            <person name="Miller S."/>
        </authorList>
    </citation>
    <scope>NUCLEOTIDE SEQUENCE [LARGE SCALE GENOMIC DNA]</scope>
    <source>
        <strain evidence="2 3">JS81F13</strain>
    </source>
</reference>